<dbReference type="OrthoDB" id="5422613at2759"/>
<feature type="compositionally biased region" description="Polar residues" evidence="1">
    <location>
        <begin position="102"/>
        <end position="113"/>
    </location>
</feature>
<dbReference type="Proteomes" id="UP000481861">
    <property type="component" value="Unassembled WGS sequence"/>
</dbReference>
<protein>
    <recommendedName>
        <fullName evidence="4">C2H2-type domain-containing protein</fullName>
    </recommendedName>
</protein>
<dbReference type="PANTHER" id="PTHR38167:SF1">
    <property type="entry name" value="C2H2-TYPE DOMAIN-CONTAINING PROTEIN"/>
    <property type="match status" value="1"/>
</dbReference>
<gene>
    <name evidence="2" type="ORF">BDV95DRAFT_604991</name>
</gene>
<organism evidence="2 3">
    <name type="scientific">Massariosphaeria phaeospora</name>
    <dbReference type="NCBI Taxonomy" id="100035"/>
    <lineage>
        <taxon>Eukaryota</taxon>
        <taxon>Fungi</taxon>
        <taxon>Dikarya</taxon>
        <taxon>Ascomycota</taxon>
        <taxon>Pezizomycotina</taxon>
        <taxon>Dothideomycetes</taxon>
        <taxon>Pleosporomycetidae</taxon>
        <taxon>Pleosporales</taxon>
        <taxon>Pleosporales incertae sedis</taxon>
        <taxon>Massariosphaeria</taxon>
    </lineage>
</organism>
<name>A0A7C8IC80_9PLEO</name>
<dbReference type="PANTHER" id="PTHR38167">
    <property type="entry name" value="C2H2-TYPE DOMAIN-CONTAINING PROTEIN"/>
    <property type="match status" value="1"/>
</dbReference>
<evidence type="ECO:0000313" key="3">
    <source>
        <dbReference type="Proteomes" id="UP000481861"/>
    </source>
</evidence>
<keyword evidence="3" id="KW-1185">Reference proteome</keyword>
<sequence>MGTERGPNFALVLNAIDSAHVDRLRLILRQHCKRYPEVYESVEKALLLEKGALRKTMDCLPPEQRPSLSKVDVEEQKNECDGPGCCENIELKHQYRDPAISETLSDSELSQASDTEEGALGDGNKRKREMTRQRFEICVRCGQDYDVRKNRNDSCKIHPKPFGLDDHSDSWYDFVQDYPDKEIKDTPEIRKLNPRGFFWVCCWEDDNASGCEIGPHRPHRAKRARHWKMELRLIRRSIKEPEEK</sequence>
<reference evidence="2 3" key="1">
    <citation type="submission" date="2020-01" db="EMBL/GenBank/DDBJ databases">
        <authorList>
            <consortium name="DOE Joint Genome Institute"/>
            <person name="Haridas S."/>
            <person name="Albert R."/>
            <person name="Binder M."/>
            <person name="Bloem J."/>
            <person name="Labutti K."/>
            <person name="Salamov A."/>
            <person name="Andreopoulos B."/>
            <person name="Baker S.E."/>
            <person name="Barry K."/>
            <person name="Bills G."/>
            <person name="Bluhm B.H."/>
            <person name="Cannon C."/>
            <person name="Castanera R."/>
            <person name="Culley D.E."/>
            <person name="Daum C."/>
            <person name="Ezra D."/>
            <person name="Gonzalez J.B."/>
            <person name="Henrissat B."/>
            <person name="Kuo A."/>
            <person name="Liang C."/>
            <person name="Lipzen A."/>
            <person name="Lutzoni F."/>
            <person name="Magnuson J."/>
            <person name="Mondo S."/>
            <person name="Nolan M."/>
            <person name="Ohm R."/>
            <person name="Pangilinan J."/>
            <person name="Park H.-J.H."/>
            <person name="Ramirez L."/>
            <person name="Alfaro M."/>
            <person name="Sun H."/>
            <person name="Tritt A."/>
            <person name="Yoshinaga Y."/>
            <person name="Zwiers L.-H.L."/>
            <person name="Turgeon B.G."/>
            <person name="Goodwin S.B."/>
            <person name="Spatafora J.W."/>
            <person name="Crous P.W."/>
            <person name="Grigoriev I.V."/>
        </authorList>
    </citation>
    <scope>NUCLEOTIDE SEQUENCE [LARGE SCALE GENOMIC DNA]</scope>
    <source>
        <strain evidence="2 3">CBS 611.86</strain>
    </source>
</reference>
<dbReference type="EMBL" id="JAADJZ010000007">
    <property type="protein sequence ID" value="KAF2873491.1"/>
    <property type="molecule type" value="Genomic_DNA"/>
</dbReference>
<evidence type="ECO:0008006" key="4">
    <source>
        <dbReference type="Google" id="ProtNLM"/>
    </source>
</evidence>
<proteinExistence type="predicted"/>
<dbReference type="AlphaFoldDB" id="A0A7C8IC80"/>
<comment type="caution">
    <text evidence="2">The sequence shown here is derived from an EMBL/GenBank/DDBJ whole genome shotgun (WGS) entry which is preliminary data.</text>
</comment>
<evidence type="ECO:0000313" key="2">
    <source>
        <dbReference type="EMBL" id="KAF2873491.1"/>
    </source>
</evidence>
<feature type="region of interest" description="Disordered" evidence="1">
    <location>
        <begin position="102"/>
        <end position="127"/>
    </location>
</feature>
<evidence type="ECO:0000256" key="1">
    <source>
        <dbReference type="SAM" id="MobiDB-lite"/>
    </source>
</evidence>
<accession>A0A7C8IC80</accession>